<evidence type="ECO:0000259" key="2">
    <source>
        <dbReference type="Pfam" id="PF02214"/>
    </source>
</evidence>
<keyword evidence="5" id="KW-1185">Reference proteome</keyword>
<dbReference type="InterPro" id="IPR057441">
    <property type="entry name" value="Beta_prop_At2g24240"/>
</dbReference>
<comment type="pathway">
    <text evidence="1">Protein modification; protein ubiquitination.</text>
</comment>
<evidence type="ECO:0000256" key="1">
    <source>
        <dbReference type="ARBA" id="ARBA00004906"/>
    </source>
</evidence>
<dbReference type="GO" id="GO:0051260">
    <property type="term" value="P:protein homooligomerization"/>
    <property type="evidence" value="ECO:0007669"/>
    <property type="project" value="InterPro"/>
</dbReference>
<feature type="domain" description="Potassium channel tetramerisation-type BTB" evidence="2">
    <location>
        <begin position="12"/>
        <end position="72"/>
    </location>
</feature>
<accession>A0A8J5BDA8</accession>
<dbReference type="Proteomes" id="UP000734854">
    <property type="component" value="Unassembled WGS sequence"/>
</dbReference>
<protein>
    <submittedName>
        <fullName evidence="4">Uncharacterized protein</fullName>
    </submittedName>
</protein>
<gene>
    <name evidence="4" type="ORF">ZIOFF_070516</name>
</gene>
<reference evidence="4 5" key="1">
    <citation type="submission" date="2020-08" db="EMBL/GenBank/DDBJ databases">
        <title>Plant Genome Project.</title>
        <authorList>
            <person name="Zhang R.-G."/>
        </authorList>
    </citation>
    <scope>NUCLEOTIDE SEQUENCE [LARGE SCALE GENOMIC DNA]</scope>
    <source>
        <tissue evidence="4">Rhizome</tissue>
    </source>
</reference>
<sequence>MSQRNVWKFLLKTLDDSWSVQQSKEAKYFINRNSPSFVELLDLLRTGELYIPPNIPDKLLFREALFYGLLDKVRIGRWGAFNGNRLQLVSSVSGCTHGDGTAIHADPNDQRCVSHDSMVHVYDWMLESHPPIILDFQ</sequence>
<feature type="domain" description="At2g24240-like C-terminal beta-propeller" evidence="3">
    <location>
        <begin position="96"/>
        <end position="137"/>
    </location>
</feature>
<evidence type="ECO:0000313" key="5">
    <source>
        <dbReference type="Proteomes" id="UP000734854"/>
    </source>
</evidence>
<comment type="caution">
    <text evidence="4">The sequence shown here is derived from an EMBL/GenBank/DDBJ whole genome shotgun (WGS) entry which is preliminary data.</text>
</comment>
<dbReference type="EMBL" id="JACMSC010000021">
    <property type="protein sequence ID" value="KAG6469586.1"/>
    <property type="molecule type" value="Genomic_DNA"/>
</dbReference>
<dbReference type="SUPFAM" id="SSF54695">
    <property type="entry name" value="POZ domain"/>
    <property type="match status" value="1"/>
</dbReference>
<evidence type="ECO:0000313" key="4">
    <source>
        <dbReference type="EMBL" id="KAG6469586.1"/>
    </source>
</evidence>
<proteinExistence type="predicted"/>
<name>A0A8J5BDA8_ZINOF</name>
<dbReference type="Gene3D" id="3.30.710.10">
    <property type="entry name" value="Potassium Channel Kv1.1, Chain A"/>
    <property type="match status" value="1"/>
</dbReference>
<evidence type="ECO:0000259" key="3">
    <source>
        <dbReference type="Pfam" id="PF25279"/>
    </source>
</evidence>
<dbReference type="InterPro" id="IPR011333">
    <property type="entry name" value="SKP1/BTB/POZ_sf"/>
</dbReference>
<dbReference type="InterPro" id="IPR003131">
    <property type="entry name" value="T1-type_BTB"/>
</dbReference>
<dbReference type="Pfam" id="PF25279">
    <property type="entry name" value="Beta_prop_At2g24240"/>
    <property type="match status" value="1"/>
</dbReference>
<dbReference type="Pfam" id="PF02214">
    <property type="entry name" value="BTB_2"/>
    <property type="match status" value="1"/>
</dbReference>
<dbReference type="AlphaFoldDB" id="A0A8J5BDA8"/>
<organism evidence="4 5">
    <name type="scientific">Zingiber officinale</name>
    <name type="common">Ginger</name>
    <name type="synonym">Amomum zingiber</name>
    <dbReference type="NCBI Taxonomy" id="94328"/>
    <lineage>
        <taxon>Eukaryota</taxon>
        <taxon>Viridiplantae</taxon>
        <taxon>Streptophyta</taxon>
        <taxon>Embryophyta</taxon>
        <taxon>Tracheophyta</taxon>
        <taxon>Spermatophyta</taxon>
        <taxon>Magnoliopsida</taxon>
        <taxon>Liliopsida</taxon>
        <taxon>Zingiberales</taxon>
        <taxon>Zingiberaceae</taxon>
        <taxon>Zingiber</taxon>
    </lineage>
</organism>